<reference evidence="2 3" key="1">
    <citation type="submission" date="2017-06" db="EMBL/GenBank/DDBJ databases">
        <authorList>
            <person name="Kim H.J."/>
            <person name="Triplett B.A."/>
        </authorList>
    </citation>
    <scope>NUCLEOTIDE SEQUENCE [LARGE SCALE GENOMIC DNA]</scope>
    <source>
        <strain evidence="2 3">DSM 19307</strain>
    </source>
</reference>
<dbReference type="AlphaFoldDB" id="A0A239KS39"/>
<feature type="chain" id="PRO_5012263697" description="Lipocalin-like domain-containing protein" evidence="1">
    <location>
        <begin position="19"/>
        <end position="196"/>
    </location>
</feature>
<accession>A0A239KS39</accession>
<keyword evidence="3" id="KW-1185">Reference proteome</keyword>
<dbReference type="EMBL" id="FZPD01000004">
    <property type="protein sequence ID" value="SNT20552.1"/>
    <property type="molecule type" value="Genomic_DNA"/>
</dbReference>
<feature type="signal peptide" evidence="1">
    <location>
        <begin position="1"/>
        <end position="18"/>
    </location>
</feature>
<proteinExistence type="predicted"/>
<keyword evidence="1" id="KW-0732">Signal</keyword>
<dbReference type="RefSeq" id="WP_089357524.1">
    <property type="nucleotide sequence ID" value="NZ_FZPD01000004.1"/>
</dbReference>
<protein>
    <recommendedName>
        <fullName evidence="4">Lipocalin-like domain-containing protein</fullName>
    </recommendedName>
</protein>
<gene>
    <name evidence="2" type="ORF">SAMN05421640_2847</name>
</gene>
<name>A0A239KS39_EKHLU</name>
<organism evidence="2 3">
    <name type="scientific">Ekhidna lutea</name>
    <dbReference type="NCBI Taxonomy" id="447679"/>
    <lineage>
        <taxon>Bacteria</taxon>
        <taxon>Pseudomonadati</taxon>
        <taxon>Bacteroidota</taxon>
        <taxon>Cytophagia</taxon>
        <taxon>Cytophagales</taxon>
        <taxon>Reichenbachiellaceae</taxon>
        <taxon>Ekhidna</taxon>
    </lineage>
</organism>
<sequence length="196" mass="23121">MKKLLILILFCAPLLVVSQKPTPTVQDLDFFTGKWEVTLEIYDTHKPNADPIFVEKGYQVNEYELNYKGIPMFLTSRGYLEIVETDEKRKHLMGRTREFQESIRYGNFESSFERIGLYSNWPATGIETMTYDSISRMFIIRGNLNVQNNMLERYVDTYKFNEDYTYFERTNIANFSDMPITEYNLTLKGTGRKVMD</sequence>
<dbReference type="Proteomes" id="UP000198393">
    <property type="component" value="Unassembled WGS sequence"/>
</dbReference>
<evidence type="ECO:0000313" key="3">
    <source>
        <dbReference type="Proteomes" id="UP000198393"/>
    </source>
</evidence>
<evidence type="ECO:0008006" key="4">
    <source>
        <dbReference type="Google" id="ProtNLM"/>
    </source>
</evidence>
<evidence type="ECO:0000256" key="1">
    <source>
        <dbReference type="SAM" id="SignalP"/>
    </source>
</evidence>
<evidence type="ECO:0000313" key="2">
    <source>
        <dbReference type="EMBL" id="SNT20552.1"/>
    </source>
</evidence>